<proteinExistence type="inferred from homology"/>
<evidence type="ECO:0000256" key="6">
    <source>
        <dbReference type="ARBA" id="ARBA00022692"/>
    </source>
</evidence>
<dbReference type="Gene3D" id="3.30.1150.10">
    <property type="match status" value="1"/>
</dbReference>
<evidence type="ECO:0000256" key="5">
    <source>
        <dbReference type="ARBA" id="ARBA00022519"/>
    </source>
</evidence>
<keyword evidence="10" id="KW-0735">Signal-anchor</keyword>
<dbReference type="InterPro" id="IPR051045">
    <property type="entry name" value="TonB-dependent_transducer"/>
</dbReference>
<dbReference type="RefSeq" id="WP_211874788.1">
    <property type="nucleotide sequence ID" value="NZ_JAAEDH010000014.1"/>
</dbReference>
<dbReference type="GO" id="GO:0005886">
    <property type="term" value="C:plasma membrane"/>
    <property type="evidence" value="ECO:0007669"/>
    <property type="project" value="UniProtKB-SubCell"/>
</dbReference>
<evidence type="ECO:0000256" key="1">
    <source>
        <dbReference type="ARBA" id="ARBA00004383"/>
    </source>
</evidence>
<keyword evidence="7 10" id="KW-0653">Protein transport</keyword>
<evidence type="ECO:0000256" key="3">
    <source>
        <dbReference type="ARBA" id="ARBA00022448"/>
    </source>
</evidence>
<keyword evidence="5 10" id="KW-0997">Cell inner membrane</keyword>
<dbReference type="GO" id="GO:0015031">
    <property type="term" value="P:protein transport"/>
    <property type="evidence" value="ECO:0007669"/>
    <property type="project" value="UniProtKB-UniRule"/>
</dbReference>
<feature type="non-terminal residue" evidence="13">
    <location>
        <position position="1"/>
    </location>
</feature>
<evidence type="ECO:0000256" key="9">
    <source>
        <dbReference type="ARBA" id="ARBA00023136"/>
    </source>
</evidence>
<keyword evidence="8" id="KW-1133">Transmembrane helix</keyword>
<comment type="similarity">
    <text evidence="2 10">Belongs to the TonB family.</text>
</comment>
<feature type="domain" description="TonB C-terminal" evidence="12">
    <location>
        <begin position="82"/>
        <end position="174"/>
    </location>
</feature>
<dbReference type="Proteomes" id="UP001196068">
    <property type="component" value="Unassembled WGS sequence"/>
</dbReference>
<comment type="subcellular location">
    <subcellularLocation>
        <location evidence="1 10">Cell inner membrane</location>
        <topology evidence="1 10">Single-pass membrane protein</topology>
        <orientation evidence="1 10">Periplasmic side</orientation>
    </subcellularLocation>
</comment>
<dbReference type="PANTHER" id="PTHR33446">
    <property type="entry name" value="PROTEIN TONB-RELATED"/>
    <property type="match status" value="1"/>
</dbReference>
<evidence type="ECO:0000256" key="10">
    <source>
        <dbReference type="RuleBase" id="RU362123"/>
    </source>
</evidence>
<comment type="function">
    <text evidence="10">Interacts with outer membrane receptor proteins that carry out high-affinity binding and energy dependent uptake into the periplasmic space of specific substrates. It could act to transduce energy from the cytoplasmic membrane to specific energy-requiring processes in the outer membrane, resulting in the release into the periplasm of ligands bound by these outer membrane proteins.</text>
</comment>
<dbReference type="InterPro" id="IPR003538">
    <property type="entry name" value="TonB"/>
</dbReference>
<dbReference type="InterPro" id="IPR037682">
    <property type="entry name" value="TonB_C"/>
</dbReference>
<organism evidence="13 14">
    <name type="scientific">Plastoroseomonas arctica</name>
    <dbReference type="NCBI Taxonomy" id="1509237"/>
    <lineage>
        <taxon>Bacteria</taxon>
        <taxon>Pseudomonadati</taxon>
        <taxon>Pseudomonadota</taxon>
        <taxon>Alphaproteobacteria</taxon>
        <taxon>Acetobacterales</taxon>
        <taxon>Acetobacteraceae</taxon>
        <taxon>Plastoroseomonas</taxon>
    </lineage>
</organism>
<feature type="region of interest" description="Disordered" evidence="11">
    <location>
        <begin position="1"/>
        <end position="66"/>
    </location>
</feature>
<reference evidence="13" key="1">
    <citation type="submission" date="2020-01" db="EMBL/GenBank/DDBJ databases">
        <authorList>
            <person name="Rat A."/>
        </authorList>
    </citation>
    <scope>NUCLEOTIDE SEQUENCE</scope>
    <source>
        <strain evidence="13">LMG 28251</strain>
    </source>
</reference>
<dbReference type="NCBIfam" id="TIGR01352">
    <property type="entry name" value="tonB_Cterm"/>
    <property type="match status" value="1"/>
</dbReference>
<sequence length="174" mass="18993">PQPRPAQPAPPALAGTRFIPDASLGPLRPPQAAPAPQRRPNPDQLALGPNPRPDRPNPPAARSDENVAGATLRISGANLGADWRAAFMEWLRRNGRYPREAAMNGEDGTTIVRFEVDRDGRVQSVRLTSRSGSQWLDIASTALLRDRTIPPFPPGTESNLATIDLTIQYILVRR</sequence>
<dbReference type="GO" id="GO:0030288">
    <property type="term" value="C:outer membrane-bounded periplasmic space"/>
    <property type="evidence" value="ECO:0007669"/>
    <property type="project" value="InterPro"/>
</dbReference>
<keyword evidence="4 10" id="KW-1003">Cell membrane</keyword>
<feature type="compositionally biased region" description="Pro residues" evidence="11">
    <location>
        <begin position="1"/>
        <end position="11"/>
    </location>
</feature>
<accession>A0AAF1K521</accession>
<dbReference type="PROSITE" id="PS52015">
    <property type="entry name" value="TONB_CTD"/>
    <property type="match status" value="1"/>
</dbReference>
<evidence type="ECO:0000256" key="11">
    <source>
        <dbReference type="SAM" id="MobiDB-lite"/>
    </source>
</evidence>
<keyword evidence="9" id="KW-0472">Membrane</keyword>
<evidence type="ECO:0000256" key="7">
    <source>
        <dbReference type="ARBA" id="ARBA00022927"/>
    </source>
</evidence>
<dbReference type="InterPro" id="IPR006260">
    <property type="entry name" value="TonB/TolA_C"/>
</dbReference>
<keyword evidence="14" id="KW-1185">Reference proteome</keyword>
<evidence type="ECO:0000256" key="4">
    <source>
        <dbReference type="ARBA" id="ARBA00022475"/>
    </source>
</evidence>
<name>A0AAF1K521_9PROT</name>
<evidence type="ECO:0000256" key="8">
    <source>
        <dbReference type="ARBA" id="ARBA00022989"/>
    </source>
</evidence>
<evidence type="ECO:0000313" key="14">
    <source>
        <dbReference type="Proteomes" id="UP001196068"/>
    </source>
</evidence>
<dbReference type="PRINTS" id="PR01374">
    <property type="entry name" value="TONBPROTEIN"/>
</dbReference>
<dbReference type="GO" id="GO:0031992">
    <property type="term" value="F:energy transducer activity"/>
    <property type="evidence" value="ECO:0007669"/>
    <property type="project" value="InterPro"/>
</dbReference>
<dbReference type="EMBL" id="JAAEDH010000014">
    <property type="protein sequence ID" value="MBR0655940.1"/>
    <property type="molecule type" value="Genomic_DNA"/>
</dbReference>
<comment type="caution">
    <text evidence="13">The sequence shown here is derived from an EMBL/GenBank/DDBJ whole genome shotgun (WGS) entry which is preliminary data.</text>
</comment>
<protein>
    <recommendedName>
        <fullName evidence="10">Protein TonB</fullName>
    </recommendedName>
</protein>
<evidence type="ECO:0000256" key="2">
    <source>
        <dbReference type="ARBA" id="ARBA00006555"/>
    </source>
</evidence>
<feature type="compositionally biased region" description="Pro residues" evidence="11">
    <location>
        <begin position="27"/>
        <end position="39"/>
    </location>
</feature>
<dbReference type="GO" id="GO:0055085">
    <property type="term" value="P:transmembrane transport"/>
    <property type="evidence" value="ECO:0007669"/>
    <property type="project" value="InterPro"/>
</dbReference>
<dbReference type="SUPFAM" id="SSF74653">
    <property type="entry name" value="TolA/TonB C-terminal domain"/>
    <property type="match status" value="1"/>
</dbReference>
<keyword evidence="6" id="KW-0812">Transmembrane</keyword>
<dbReference type="AlphaFoldDB" id="A0AAF1K521"/>
<evidence type="ECO:0000313" key="13">
    <source>
        <dbReference type="EMBL" id="MBR0655940.1"/>
    </source>
</evidence>
<gene>
    <name evidence="13" type="ORF">GXW79_12730</name>
</gene>
<dbReference type="Pfam" id="PF03544">
    <property type="entry name" value="TonB_C"/>
    <property type="match status" value="1"/>
</dbReference>
<dbReference type="GO" id="GO:0015891">
    <property type="term" value="P:siderophore transport"/>
    <property type="evidence" value="ECO:0007669"/>
    <property type="project" value="InterPro"/>
</dbReference>
<evidence type="ECO:0000259" key="12">
    <source>
        <dbReference type="PROSITE" id="PS52015"/>
    </source>
</evidence>
<reference evidence="13" key="2">
    <citation type="journal article" date="2021" name="Syst. Appl. Microbiol.">
        <title>Roseomonas hellenica sp. nov., isolated from roots of wild-growing Alkanna tinctoria.</title>
        <authorList>
            <person name="Rat A."/>
            <person name="Naranjo H.D."/>
            <person name="Lebbe L."/>
            <person name="Cnockaert M."/>
            <person name="Krigas N."/>
            <person name="Grigoriadou K."/>
            <person name="Maloupa E."/>
            <person name="Willems A."/>
        </authorList>
    </citation>
    <scope>NUCLEOTIDE SEQUENCE</scope>
    <source>
        <strain evidence="13">LMG 28251</strain>
    </source>
</reference>
<keyword evidence="3 10" id="KW-0813">Transport</keyword>